<dbReference type="EMBL" id="LK995531">
    <property type="protein sequence ID" value="CED92108.1"/>
    <property type="molecule type" value="Genomic_DNA"/>
</dbReference>
<dbReference type="PANTHER" id="PTHR47129:SF1">
    <property type="entry name" value="NMRA-LIKE DOMAIN-CONTAINING PROTEIN"/>
    <property type="match status" value="1"/>
</dbReference>
<evidence type="ECO:0000259" key="1">
    <source>
        <dbReference type="Pfam" id="PF13460"/>
    </source>
</evidence>
<dbReference type="RefSeq" id="WP_210581366.1">
    <property type="nucleotide sequence ID" value="NZ_LK995531.1"/>
</dbReference>
<dbReference type="Pfam" id="PF13460">
    <property type="entry name" value="NAD_binding_10"/>
    <property type="match status" value="1"/>
</dbReference>
<dbReference type="SUPFAM" id="SSF51735">
    <property type="entry name" value="NAD(P)-binding Rossmann-fold domains"/>
    <property type="match status" value="1"/>
</dbReference>
<sequence length="293" mass="30120">MSTTAGPALASPSARPLTIAVTGATGKVGGGVAELLHDAGLHQRLLVRNPAKAPAWADDVAVASYGQADAAAQALQGIDLLFMVSAAESADRLEQHKTFIDAASAAGVRHVVYTSFLAAAPDAAFTLARTHQATEEHLRQSGMAVTFLRDSFYADFIPDLAVDGVIAGPAGSGRVAAVARADVARSAAAILTAAAAGDTSHDGATYELTGPEAFTLAEAAATITAVTGPLTVYRDQSLEEAYASRRSYGVPDWQLDAWVSTYTAIASGVLATVTDDVRALTGRTPLTLAEVLR</sequence>
<feature type="domain" description="NAD(P)-binding" evidence="1">
    <location>
        <begin position="23"/>
        <end position="192"/>
    </location>
</feature>
<evidence type="ECO:0000313" key="2">
    <source>
        <dbReference type="EMBL" id="CED92108.1"/>
    </source>
</evidence>
<organism evidence="2">
    <name type="scientific">Actinomyces succiniciruminis</name>
    <dbReference type="NCBI Taxonomy" id="1522002"/>
    <lineage>
        <taxon>Bacteria</taxon>
        <taxon>Bacillati</taxon>
        <taxon>Actinomycetota</taxon>
        <taxon>Actinomycetes</taxon>
        <taxon>Actinomycetales</taxon>
        <taxon>Actinomycetaceae</taxon>
        <taxon>Actinomyces</taxon>
    </lineage>
</organism>
<dbReference type="Gene3D" id="3.90.25.10">
    <property type="entry name" value="UDP-galactose 4-epimerase, domain 1"/>
    <property type="match status" value="1"/>
</dbReference>
<dbReference type="Gene3D" id="3.40.50.720">
    <property type="entry name" value="NAD(P)-binding Rossmann-like Domain"/>
    <property type="match status" value="1"/>
</dbReference>
<dbReference type="PANTHER" id="PTHR47129">
    <property type="entry name" value="QUINONE OXIDOREDUCTASE 2"/>
    <property type="match status" value="1"/>
</dbReference>
<name>A0A1L7RRD1_9ACTO</name>
<accession>A0A1L7RRD1</accession>
<proteinExistence type="predicted"/>
<protein>
    <submittedName>
        <fullName evidence="2">Nucleoside-diphosphate-sugar epimerase</fullName>
    </submittedName>
</protein>
<dbReference type="InterPro" id="IPR052718">
    <property type="entry name" value="NmrA-type_oxidoreductase"/>
</dbReference>
<dbReference type="InterPro" id="IPR036291">
    <property type="entry name" value="NAD(P)-bd_dom_sf"/>
</dbReference>
<reference evidence="2" key="1">
    <citation type="submission" date="2014-07" db="EMBL/GenBank/DDBJ databases">
        <authorList>
            <person name="Zhang J.E."/>
            <person name="Yang H."/>
            <person name="Guo J."/>
            <person name="Deng Z."/>
            <person name="Luo H."/>
            <person name="Luo M."/>
            <person name="Zhao B."/>
        </authorList>
    </citation>
    <scope>NUCLEOTIDE SEQUENCE</scope>
    <source>
        <strain evidence="2">AM4</strain>
    </source>
</reference>
<dbReference type="AlphaFoldDB" id="A0A1L7RRD1"/>
<dbReference type="InterPro" id="IPR016040">
    <property type="entry name" value="NAD(P)-bd_dom"/>
</dbReference>
<gene>
    <name evidence="2" type="ORF">AAM4_2276</name>
</gene>